<dbReference type="Gene3D" id="3.30.160.250">
    <property type="match status" value="1"/>
</dbReference>
<dbReference type="Proteomes" id="UP000284006">
    <property type="component" value="Unassembled WGS sequence"/>
</dbReference>
<dbReference type="EMBL" id="QYUP01000134">
    <property type="protein sequence ID" value="RJG11806.1"/>
    <property type="molecule type" value="Genomic_DNA"/>
</dbReference>
<evidence type="ECO:0000313" key="3">
    <source>
        <dbReference type="Proteomes" id="UP000284006"/>
    </source>
</evidence>
<feature type="domain" description="HicB-like antitoxin of toxin-antitoxin system" evidence="1">
    <location>
        <begin position="3"/>
        <end position="65"/>
    </location>
</feature>
<dbReference type="AlphaFoldDB" id="A0A418XH77"/>
<proteinExistence type="predicted"/>
<dbReference type="Pfam" id="PF15919">
    <property type="entry name" value="HicB_lk_antitox"/>
    <property type="match status" value="1"/>
</dbReference>
<dbReference type="RefSeq" id="WP_119812070.1">
    <property type="nucleotide sequence ID" value="NZ_QYUP01000134.1"/>
</dbReference>
<name>A0A418XH77_9BURK</name>
<dbReference type="PANTHER" id="PTHR34504:SF2">
    <property type="entry name" value="UPF0150 PROTEIN SSL0259"/>
    <property type="match status" value="1"/>
</dbReference>
<accession>A0A418XH77</accession>
<evidence type="ECO:0000259" key="1">
    <source>
        <dbReference type="Pfam" id="PF15919"/>
    </source>
</evidence>
<comment type="caution">
    <text evidence="2">The sequence shown here is derived from an EMBL/GenBank/DDBJ whole genome shotgun (WGS) entry which is preliminary data.</text>
</comment>
<keyword evidence="3" id="KW-1185">Reference proteome</keyword>
<protein>
    <submittedName>
        <fullName evidence="2">Type II toxin-antitoxin system HicB family antitoxin</fullName>
    </submittedName>
</protein>
<reference evidence="2 3" key="1">
    <citation type="submission" date="2018-09" db="EMBL/GenBank/DDBJ databases">
        <authorList>
            <person name="Zhu H."/>
        </authorList>
    </citation>
    <scope>NUCLEOTIDE SEQUENCE [LARGE SCALE GENOMIC DNA]</scope>
    <source>
        <strain evidence="2 3">K1S02-61</strain>
    </source>
</reference>
<evidence type="ECO:0000313" key="2">
    <source>
        <dbReference type="EMBL" id="RJG11806.1"/>
    </source>
</evidence>
<dbReference type="InterPro" id="IPR035069">
    <property type="entry name" value="TTHA1013/TTHA0281-like"/>
</dbReference>
<dbReference type="InterPro" id="IPR031807">
    <property type="entry name" value="HicB-like"/>
</dbReference>
<dbReference type="OrthoDB" id="9807959at2"/>
<organism evidence="2 3">
    <name type="scientific">Massilia cavernae</name>
    <dbReference type="NCBI Taxonomy" id="2320864"/>
    <lineage>
        <taxon>Bacteria</taxon>
        <taxon>Pseudomonadati</taxon>
        <taxon>Pseudomonadota</taxon>
        <taxon>Betaproteobacteria</taxon>
        <taxon>Burkholderiales</taxon>
        <taxon>Oxalobacteraceae</taxon>
        <taxon>Telluria group</taxon>
        <taxon>Massilia</taxon>
    </lineage>
</organism>
<dbReference type="PANTHER" id="PTHR34504">
    <property type="entry name" value="ANTITOXIN HICB"/>
    <property type="match status" value="1"/>
</dbReference>
<gene>
    <name evidence="2" type="ORF">D3872_17810</name>
</gene>
<dbReference type="InterPro" id="IPR051404">
    <property type="entry name" value="TA_system_antitoxin"/>
</dbReference>
<sequence>MRYAIVIEQAQGNFSAYVPDLPGCIATGATVAEAEAEIRQAIALHIEGMREDGLPIPSPVSKVEYVEIAA</sequence>
<dbReference type="SUPFAM" id="SSF143100">
    <property type="entry name" value="TTHA1013/TTHA0281-like"/>
    <property type="match status" value="1"/>
</dbReference>